<evidence type="ECO:0000256" key="1">
    <source>
        <dbReference type="ARBA" id="ARBA00008725"/>
    </source>
</evidence>
<dbReference type="SUPFAM" id="SSF53850">
    <property type="entry name" value="Periplasmic binding protein-like II"/>
    <property type="match status" value="1"/>
</dbReference>
<protein>
    <recommendedName>
        <fullName evidence="4">Phosphate-binding protein</fullName>
    </recommendedName>
</protein>
<comment type="function">
    <text evidence="4">Involved in the system for phosphate transport across the cytoplasmic membrane.</text>
</comment>
<keyword evidence="7" id="KW-1185">Reference proteome</keyword>
<evidence type="ECO:0000313" key="7">
    <source>
        <dbReference type="Proteomes" id="UP001597546"/>
    </source>
</evidence>
<organism evidence="6 7">
    <name type="scientific">Pedobacter alpinus</name>
    <dbReference type="NCBI Taxonomy" id="1590643"/>
    <lineage>
        <taxon>Bacteria</taxon>
        <taxon>Pseudomonadati</taxon>
        <taxon>Bacteroidota</taxon>
        <taxon>Sphingobacteriia</taxon>
        <taxon>Sphingobacteriales</taxon>
        <taxon>Sphingobacteriaceae</taxon>
        <taxon>Pedobacter</taxon>
    </lineage>
</organism>
<evidence type="ECO:0000256" key="4">
    <source>
        <dbReference type="RuleBase" id="RU367119"/>
    </source>
</evidence>
<comment type="caution">
    <text evidence="6">The sequence shown here is derived from an EMBL/GenBank/DDBJ whole genome shotgun (WGS) entry which is preliminary data.</text>
</comment>
<keyword evidence="2 4" id="KW-0813">Transport</keyword>
<evidence type="ECO:0000256" key="2">
    <source>
        <dbReference type="ARBA" id="ARBA00022448"/>
    </source>
</evidence>
<dbReference type="Proteomes" id="UP001597546">
    <property type="component" value="Unassembled WGS sequence"/>
</dbReference>
<dbReference type="Gene3D" id="3.40.190.10">
    <property type="entry name" value="Periplasmic binding protein-like II"/>
    <property type="match status" value="2"/>
</dbReference>
<evidence type="ECO:0000259" key="5">
    <source>
        <dbReference type="Pfam" id="PF12849"/>
    </source>
</evidence>
<dbReference type="EMBL" id="JBHULV010000008">
    <property type="protein sequence ID" value="MFD2730775.1"/>
    <property type="molecule type" value="Genomic_DNA"/>
</dbReference>
<proteinExistence type="inferred from homology"/>
<dbReference type="PROSITE" id="PS51257">
    <property type="entry name" value="PROKAR_LIPOPROTEIN"/>
    <property type="match status" value="1"/>
</dbReference>
<dbReference type="CDD" id="cd13654">
    <property type="entry name" value="PBP2_phosphate_like_2"/>
    <property type="match status" value="1"/>
</dbReference>
<name>A0ABW5TQD1_9SPHI</name>
<dbReference type="InterPro" id="IPR050811">
    <property type="entry name" value="Phosphate_ABC_transporter"/>
</dbReference>
<evidence type="ECO:0000313" key="6">
    <source>
        <dbReference type="EMBL" id="MFD2730775.1"/>
    </source>
</evidence>
<dbReference type="Pfam" id="PF12849">
    <property type="entry name" value="PBP_like_2"/>
    <property type="match status" value="1"/>
</dbReference>
<dbReference type="InterPro" id="IPR011862">
    <property type="entry name" value="Phos-bd"/>
</dbReference>
<gene>
    <name evidence="6" type="ORF">ACFSSE_03590</name>
</gene>
<dbReference type="InterPro" id="IPR024370">
    <property type="entry name" value="PBP_domain"/>
</dbReference>
<sequence>MATCKARYLLISVVIFSSSCFKEYKGKINIDGSSSVYPLTEAVAEEFREVEPDVRVTVGVSGTGGGFKKFLRGETDISDASRPISKNELASSKQNGISFIEIPVCYDGMAIVVSPKNDFVKDITVAELKTMWSAESQGKITSWKQVRSSWPDVPLNLYGAGTSSGTYDYFTEAINGKAKSSRGDYTASEDDNVLVQGVSSDKNGLGYFGLAYYSENKSKLKLVPVKVTNNAPAIFPTEETVQNGSYQPLSRPEFIYVNAATVNRSEMRKFIKFYLEQAATLSKEVGYVALPNEVYRLSYKRFLNSKTGSVFADKSIVGVNLLELLSAD</sequence>
<keyword evidence="4" id="KW-0592">Phosphate transport</keyword>
<reference evidence="7" key="1">
    <citation type="journal article" date="2019" name="Int. J. Syst. Evol. Microbiol.">
        <title>The Global Catalogue of Microorganisms (GCM) 10K type strain sequencing project: providing services to taxonomists for standard genome sequencing and annotation.</title>
        <authorList>
            <consortium name="The Broad Institute Genomics Platform"/>
            <consortium name="The Broad Institute Genome Sequencing Center for Infectious Disease"/>
            <person name="Wu L."/>
            <person name="Ma J."/>
        </authorList>
    </citation>
    <scope>NUCLEOTIDE SEQUENCE [LARGE SCALE GENOMIC DNA]</scope>
    <source>
        <strain evidence="7">KCTC 42456</strain>
    </source>
</reference>
<dbReference type="RefSeq" id="WP_379044546.1">
    <property type="nucleotide sequence ID" value="NZ_JBHSKW010000042.1"/>
</dbReference>
<feature type="domain" description="PBP" evidence="5">
    <location>
        <begin position="26"/>
        <end position="275"/>
    </location>
</feature>
<keyword evidence="3" id="KW-0732">Signal</keyword>
<evidence type="ECO:0000256" key="3">
    <source>
        <dbReference type="ARBA" id="ARBA00022729"/>
    </source>
</evidence>
<dbReference type="PANTHER" id="PTHR30570:SF1">
    <property type="entry name" value="PHOSPHATE-BINDING PROTEIN PSTS"/>
    <property type="match status" value="1"/>
</dbReference>
<comment type="similarity">
    <text evidence="1 4">Belongs to the PstS family.</text>
</comment>
<accession>A0ABW5TQD1</accession>
<dbReference type="PANTHER" id="PTHR30570">
    <property type="entry name" value="PERIPLASMIC PHOSPHATE BINDING COMPONENT OF PHOSPHATE ABC TRANSPORTER"/>
    <property type="match status" value="1"/>
</dbReference>
<dbReference type="NCBIfam" id="TIGR02136">
    <property type="entry name" value="ptsS_2"/>
    <property type="match status" value="1"/>
</dbReference>